<comment type="caution">
    <text evidence="1">The sequence shown here is derived from an EMBL/GenBank/DDBJ whole genome shotgun (WGS) entry which is preliminary data.</text>
</comment>
<evidence type="ECO:0000313" key="1">
    <source>
        <dbReference type="EMBL" id="MCC9641667.1"/>
    </source>
</evidence>
<gene>
    <name evidence="1" type="ORF">LOC71_05225</name>
</gene>
<organism evidence="1 2">
    <name type="scientific">Rhodopirellula halodulae</name>
    <dbReference type="NCBI Taxonomy" id="2894198"/>
    <lineage>
        <taxon>Bacteria</taxon>
        <taxon>Pseudomonadati</taxon>
        <taxon>Planctomycetota</taxon>
        <taxon>Planctomycetia</taxon>
        <taxon>Pirellulales</taxon>
        <taxon>Pirellulaceae</taxon>
        <taxon>Rhodopirellula</taxon>
    </lineage>
</organism>
<sequence>MKSSSPFTSPAYDLLPADIVATIPKLGDTAENPDPTFYLKWFTPDAGFTWYVSEYDPDSGICHGFVIGQFPEWGSFSVHEIRQVRGALKLPVERDLYFNACPSSTITRDY</sequence>
<dbReference type="InterPro" id="IPR021341">
    <property type="entry name" value="DUF2958"/>
</dbReference>
<name>A0ABS8NDN7_9BACT</name>
<dbReference type="Proteomes" id="UP001430306">
    <property type="component" value="Unassembled WGS sequence"/>
</dbReference>
<dbReference type="RefSeq" id="WP_230272005.1">
    <property type="nucleotide sequence ID" value="NZ_JAJKFW010000012.1"/>
</dbReference>
<evidence type="ECO:0000313" key="2">
    <source>
        <dbReference type="Proteomes" id="UP001430306"/>
    </source>
</evidence>
<dbReference type="EMBL" id="JAJKFW010000012">
    <property type="protein sequence ID" value="MCC9641667.1"/>
    <property type="molecule type" value="Genomic_DNA"/>
</dbReference>
<reference evidence="1" key="1">
    <citation type="submission" date="2021-11" db="EMBL/GenBank/DDBJ databases">
        <title>Genome sequence.</title>
        <authorList>
            <person name="Sun Q."/>
        </authorList>
    </citation>
    <scope>NUCLEOTIDE SEQUENCE</scope>
    <source>
        <strain evidence="1">JC740</strain>
    </source>
</reference>
<dbReference type="Pfam" id="PF11171">
    <property type="entry name" value="DUF2958"/>
    <property type="match status" value="1"/>
</dbReference>
<protein>
    <submittedName>
        <fullName evidence="1">DUF2958 domain-containing protein</fullName>
    </submittedName>
</protein>
<keyword evidence="2" id="KW-1185">Reference proteome</keyword>
<accession>A0ABS8NDN7</accession>
<proteinExistence type="predicted"/>